<evidence type="ECO:0000313" key="5">
    <source>
        <dbReference type="Proteomes" id="UP000184600"/>
    </source>
</evidence>
<proteinExistence type="inferred from homology"/>
<gene>
    <name evidence="4" type="primary">parE1_3</name>
    <name evidence="4" type="ORF">VQ7734_03061</name>
</gene>
<organism evidence="4 5">
    <name type="scientific">Vibrio quintilis</name>
    <dbReference type="NCBI Taxonomy" id="1117707"/>
    <lineage>
        <taxon>Bacteria</taxon>
        <taxon>Pseudomonadati</taxon>
        <taxon>Pseudomonadota</taxon>
        <taxon>Gammaproteobacteria</taxon>
        <taxon>Vibrionales</taxon>
        <taxon>Vibrionaceae</taxon>
        <taxon>Vibrio</taxon>
    </lineage>
</organism>
<dbReference type="PANTHER" id="PTHR33755:SF9">
    <property type="entry name" value="TOXIN PARE1"/>
    <property type="match status" value="1"/>
</dbReference>
<dbReference type="Gene3D" id="3.30.2310.20">
    <property type="entry name" value="RelE-like"/>
    <property type="match status" value="1"/>
</dbReference>
<dbReference type="InterPro" id="IPR028344">
    <property type="entry name" value="ParE1/4"/>
</dbReference>
<dbReference type="Proteomes" id="UP000184600">
    <property type="component" value="Unassembled WGS sequence"/>
</dbReference>
<dbReference type="PANTHER" id="PTHR33755">
    <property type="entry name" value="TOXIN PARE1-RELATED"/>
    <property type="match status" value="1"/>
</dbReference>
<protein>
    <recommendedName>
        <fullName evidence="3">Toxin</fullName>
    </recommendedName>
</protein>
<dbReference type="PIRSF" id="PIRSF029218">
    <property type="entry name" value="ParE"/>
    <property type="match status" value="1"/>
</dbReference>
<accession>A0A1M7YXH1</accession>
<evidence type="ECO:0000256" key="2">
    <source>
        <dbReference type="ARBA" id="ARBA00022649"/>
    </source>
</evidence>
<sequence length="99" mass="11649">MSVTPFIRPLARQDMLDIWQYTCDKWGRRQADRYLRELAEKLSVLAGMPELGRAAGYIFSGLRAYHFRHHIVLYQITATHIDIVRVLHERMDVTQHPLS</sequence>
<keyword evidence="2" id="KW-1277">Toxin-antitoxin system</keyword>
<dbReference type="OrthoDB" id="516834at2"/>
<dbReference type="InterPro" id="IPR007712">
    <property type="entry name" value="RelE/ParE_toxin"/>
</dbReference>
<evidence type="ECO:0000256" key="3">
    <source>
        <dbReference type="PIRNR" id="PIRNR029218"/>
    </source>
</evidence>
<dbReference type="EMBL" id="FRFG01000037">
    <property type="protein sequence ID" value="SHO57292.1"/>
    <property type="molecule type" value="Genomic_DNA"/>
</dbReference>
<dbReference type="Pfam" id="PF05016">
    <property type="entry name" value="ParE_toxin"/>
    <property type="match status" value="1"/>
</dbReference>
<reference evidence="5" key="1">
    <citation type="submission" date="2016-12" db="EMBL/GenBank/DDBJ databases">
        <authorList>
            <person name="Rodrigo-Torres L."/>
            <person name="Arahal R.D."/>
            <person name="Lucena T."/>
        </authorList>
    </citation>
    <scope>NUCLEOTIDE SEQUENCE [LARGE SCALE GENOMIC DNA]</scope>
</reference>
<evidence type="ECO:0000313" key="4">
    <source>
        <dbReference type="EMBL" id="SHO57292.1"/>
    </source>
</evidence>
<keyword evidence="5" id="KW-1185">Reference proteome</keyword>
<comment type="similarity">
    <text evidence="1 3">Belongs to the RelE toxin family.</text>
</comment>
<dbReference type="AlphaFoldDB" id="A0A1M7YXH1"/>
<name>A0A1M7YXH1_9VIBR</name>
<dbReference type="InterPro" id="IPR035093">
    <property type="entry name" value="RelE/ParE_toxin_dom_sf"/>
</dbReference>
<dbReference type="STRING" id="1117707.VQ7734_03061"/>
<dbReference type="InterPro" id="IPR051803">
    <property type="entry name" value="TA_system_RelE-like_toxin"/>
</dbReference>
<evidence type="ECO:0000256" key="1">
    <source>
        <dbReference type="ARBA" id="ARBA00006226"/>
    </source>
</evidence>
<dbReference type="RefSeq" id="WP_073584081.1">
    <property type="nucleotide sequence ID" value="NZ_AP024898.1"/>
</dbReference>